<dbReference type="PANTHER" id="PTHR44688">
    <property type="entry name" value="DNA-BINDING TRANSCRIPTIONAL ACTIVATOR DEVR_DOSR"/>
    <property type="match status" value="1"/>
</dbReference>
<evidence type="ECO:0000256" key="2">
    <source>
        <dbReference type="ARBA" id="ARBA00023125"/>
    </source>
</evidence>
<keyword evidence="2" id="KW-0238">DNA-binding</keyword>
<protein>
    <submittedName>
        <fullName evidence="5">Regulatory protein, luxR family</fullName>
    </submittedName>
</protein>
<evidence type="ECO:0000256" key="3">
    <source>
        <dbReference type="ARBA" id="ARBA00023163"/>
    </source>
</evidence>
<dbReference type="CDD" id="cd06170">
    <property type="entry name" value="LuxR_C_like"/>
    <property type="match status" value="1"/>
</dbReference>
<dbReference type="SUPFAM" id="SSF46894">
    <property type="entry name" value="C-terminal effector domain of the bipartite response regulators"/>
    <property type="match status" value="1"/>
</dbReference>
<dbReference type="InterPro" id="IPR011990">
    <property type="entry name" value="TPR-like_helical_dom_sf"/>
</dbReference>
<dbReference type="PANTHER" id="PTHR44688:SF16">
    <property type="entry name" value="DNA-BINDING TRANSCRIPTIONAL ACTIVATOR DEVR_DOSR"/>
    <property type="match status" value="1"/>
</dbReference>
<dbReference type="InterPro" id="IPR016032">
    <property type="entry name" value="Sig_transdc_resp-reg_C-effctor"/>
</dbReference>
<dbReference type="Pfam" id="PF00196">
    <property type="entry name" value="GerE"/>
    <property type="match status" value="1"/>
</dbReference>
<keyword evidence="3" id="KW-0804">Transcription</keyword>
<evidence type="ECO:0000259" key="4">
    <source>
        <dbReference type="PROSITE" id="PS50043"/>
    </source>
</evidence>
<dbReference type="SMART" id="SM00421">
    <property type="entry name" value="HTH_LUXR"/>
    <property type="match status" value="1"/>
</dbReference>
<dbReference type="PRINTS" id="PR00038">
    <property type="entry name" value="HTHLUXR"/>
</dbReference>
<dbReference type="SUPFAM" id="SSF48452">
    <property type="entry name" value="TPR-like"/>
    <property type="match status" value="1"/>
</dbReference>
<accession>A0A1I1B943</accession>
<dbReference type="PROSITE" id="PS50043">
    <property type="entry name" value="HTH_LUXR_2"/>
    <property type="match status" value="1"/>
</dbReference>
<reference evidence="5" key="1">
    <citation type="submission" date="2016-10" db="EMBL/GenBank/DDBJ databases">
        <authorList>
            <person name="de Groot N.N."/>
        </authorList>
    </citation>
    <scope>NUCLEOTIDE SEQUENCE [LARGE SCALE GENOMIC DNA]</scope>
    <source>
        <strain evidence="5">CGMCC 1.10697</strain>
    </source>
</reference>
<dbReference type="InterPro" id="IPR036388">
    <property type="entry name" value="WH-like_DNA-bd_sf"/>
</dbReference>
<dbReference type="Gene3D" id="1.10.10.10">
    <property type="entry name" value="Winged helix-like DNA-binding domain superfamily/Winged helix DNA-binding domain"/>
    <property type="match status" value="1"/>
</dbReference>
<evidence type="ECO:0000313" key="6">
    <source>
        <dbReference type="Proteomes" id="UP000199113"/>
    </source>
</evidence>
<evidence type="ECO:0000256" key="1">
    <source>
        <dbReference type="ARBA" id="ARBA00023015"/>
    </source>
</evidence>
<dbReference type="STRING" id="748909.SAMN05192575_1155"/>
<dbReference type="InterPro" id="IPR000792">
    <property type="entry name" value="Tscrpt_reg_LuxR_C"/>
</dbReference>
<dbReference type="Gene3D" id="1.25.40.10">
    <property type="entry name" value="Tetratricopeptide repeat domain"/>
    <property type="match status" value="1"/>
</dbReference>
<dbReference type="Proteomes" id="UP000199113">
    <property type="component" value="Unassembled WGS sequence"/>
</dbReference>
<keyword evidence="1" id="KW-0805">Transcription regulation</keyword>
<gene>
    <name evidence="5" type="ORF">SAMN05192575_1155</name>
</gene>
<dbReference type="GO" id="GO:0003677">
    <property type="term" value="F:DNA binding"/>
    <property type="evidence" value="ECO:0007669"/>
    <property type="project" value="UniProtKB-KW"/>
</dbReference>
<organism evidence="5 6">
    <name type="scientific">Nocardioides alpinus</name>
    <dbReference type="NCBI Taxonomy" id="748909"/>
    <lineage>
        <taxon>Bacteria</taxon>
        <taxon>Bacillati</taxon>
        <taxon>Actinomycetota</taxon>
        <taxon>Actinomycetes</taxon>
        <taxon>Propionibacteriales</taxon>
        <taxon>Nocardioidaceae</taxon>
        <taxon>Nocardioides</taxon>
    </lineage>
</organism>
<dbReference type="GO" id="GO:0006355">
    <property type="term" value="P:regulation of DNA-templated transcription"/>
    <property type="evidence" value="ECO:0007669"/>
    <property type="project" value="InterPro"/>
</dbReference>
<sequence>MLLAERESDRVRTTDDGADAVAELRAGRWVRAAELFTALTAETDDPHAHEGLAQAAWWLDDAATALGAREAAYRGFRAAGDDRGAARAAAALGYDSMLFGAGVAVGRGWLARSSDLLGERVDVPEVGWLSVRRAEVALNVDHDAAVALGHATNAREVGRATADADLVVVAAALAGFAHVRLGDVDAGMALLDSAAAAATAGDVDDLMWMGKICCWLISACQETHDLGRASDWCARVEEICLRRDLAPLFAVCRTQYASVLHASGDSRGAESTLVEVLAGLERSRRLSRLDAVSQLGEVRRRQGRLVEAEQLLGQAGYLPSALTSLAQLRLDEGDPSRAWSTVAELLRRIPTTQLLDRVDALAVAVPAALASGHELEARGAADELRRIADRVATSAITAHADAAEARMSGPGDDVPLWQDAVRRFHVAGLVFDEADARLELAEALHHGGDDAGAREEKARALAVLAPLRARADRSDAGPLTGRQVEVIRLIARGLNNSEIAAELQVSEHTVHRHVANIYTALDLGSRAAAAAYAVGHGLGRGAP</sequence>
<proteinExistence type="predicted"/>
<dbReference type="AlphaFoldDB" id="A0A1I1B943"/>
<evidence type="ECO:0000313" key="5">
    <source>
        <dbReference type="EMBL" id="SFB46617.1"/>
    </source>
</evidence>
<dbReference type="EMBL" id="FOKC01000015">
    <property type="protein sequence ID" value="SFB46617.1"/>
    <property type="molecule type" value="Genomic_DNA"/>
</dbReference>
<feature type="domain" description="HTH luxR-type" evidence="4">
    <location>
        <begin position="472"/>
        <end position="537"/>
    </location>
</feature>
<name>A0A1I1B943_9ACTN</name>